<organism evidence="1 2">
    <name type="scientific">Trichonephila inaurata madagascariensis</name>
    <dbReference type="NCBI Taxonomy" id="2747483"/>
    <lineage>
        <taxon>Eukaryota</taxon>
        <taxon>Metazoa</taxon>
        <taxon>Ecdysozoa</taxon>
        <taxon>Arthropoda</taxon>
        <taxon>Chelicerata</taxon>
        <taxon>Arachnida</taxon>
        <taxon>Araneae</taxon>
        <taxon>Araneomorphae</taxon>
        <taxon>Entelegynae</taxon>
        <taxon>Araneoidea</taxon>
        <taxon>Nephilidae</taxon>
        <taxon>Trichonephila</taxon>
        <taxon>Trichonephila inaurata</taxon>
    </lineage>
</organism>
<gene>
    <name evidence="1" type="ORF">TNIN_427051</name>
</gene>
<dbReference type="AlphaFoldDB" id="A0A8X7CCL6"/>
<proteinExistence type="predicted"/>
<accession>A0A8X7CCL6</accession>
<dbReference type="EMBL" id="BMAV01016098">
    <property type="protein sequence ID" value="GFY66544.1"/>
    <property type="molecule type" value="Genomic_DNA"/>
</dbReference>
<evidence type="ECO:0000313" key="1">
    <source>
        <dbReference type="EMBL" id="GFY66544.1"/>
    </source>
</evidence>
<comment type="caution">
    <text evidence="1">The sequence shown here is derived from an EMBL/GenBank/DDBJ whole genome shotgun (WGS) entry which is preliminary data.</text>
</comment>
<keyword evidence="2" id="KW-1185">Reference proteome</keyword>
<sequence>MVSKARNATTATIPSNIRTMMLSLCSPINAITIIRKLHASGLLASLLRFPLTPQQLGQRLQQSSKILRNVSRSFIMMRLAFVLMRIIAAPECKSKWGHRYDEQLVVTRYTSRQYG</sequence>
<dbReference type="Proteomes" id="UP000886998">
    <property type="component" value="Unassembled WGS sequence"/>
</dbReference>
<protein>
    <submittedName>
        <fullName evidence="1">Uncharacterized protein</fullName>
    </submittedName>
</protein>
<name>A0A8X7CCL6_9ARAC</name>
<evidence type="ECO:0000313" key="2">
    <source>
        <dbReference type="Proteomes" id="UP000886998"/>
    </source>
</evidence>
<reference evidence="1" key="1">
    <citation type="submission" date="2020-08" db="EMBL/GenBank/DDBJ databases">
        <title>Multicomponent nature underlies the extraordinary mechanical properties of spider dragline silk.</title>
        <authorList>
            <person name="Kono N."/>
            <person name="Nakamura H."/>
            <person name="Mori M."/>
            <person name="Yoshida Y."/>
            <person name="Ohtoshi R."/>
            <person name="Malay A.D."/>
            <person name="Moran D.A.P."/>
            <person name="Tomita M."/>
            <person name="Numata K."/>
            <person name="Arakawa K."/>
        </authorList>
    </citation>
    <scope>NUCLEOTIDE SEQUENCE</scope>
</reference>